<feature type="transmembrane region" description="Helical" evidence="2">
    <location>
        <begin position="345"/>
        <end position="362"/>
    </location>
</feature>
<evidence type="ECO:0000313" key="3">
    <source>
        <dbReference type="EMBL" id="PKU69807.1"/>
    </source>
</evidence>
<feature type="compositionally biased region" description="Basic and acidic residues" evidence="1">
    <location>
        <begin position="971"/>
        <end position="992"/>
    </location>
</feature>
<dbReference type="Gene3D" id="3.40.720.10">
    <property type="entry name" value="Alkaline Phosphatase, subunit A"/>
    <property type="match status" value="1"/>
</dbReference>
<protein>
    <submittedName>
        <fullName evidence="3">Ethanolaminephosphotransferase</fullName>
    </submittedName>
</protein>
<gene>
    <name evidence="3" type="ORF">MA16_Dca027157</name>
</gene>
<feature type="transmembrane region" description="Helical" evidence="2">
    <location>
        <begin position="524"/>
        <end position="543"/>
    </location>
</feature>
<feature type="transmembrane region" description="Helical" evidence="2">
    <location>
        <begin position="450"/>
        <end position="472"/>
    </location>
</feature>
<dbReference type="PANTHER" id="PTHR23072:SF0">
    <property type="entry name" value="GPI ETHANOLAMINE PHOSPHATE TRANSFERASE 2"/>
    <property type="match status" value="1"/>
</dbReference>
<feature type="transmembrane region" description="Helical" evidence="2">
    <location>
        <begin position="419"/>
        <end position="438"/>
    </location>
</feature>
<keyword evidence="2" id="KW-0472">Membrane</keyword>
<organism evidence="3 4">
    <name type="scientific">Dendrobium catenatum</name>
    <dbReference type="NCBI Taxonomy" id="906689"/>
    <lineage>
        <taxon>Eukaryota</taxon>
        <taxon>Viridiplantae</taxon>
        <taxon>Streptophyta</taxon>
        <taxon>Embryophyta</taxon>
        <taxon>Tracheophyta</taxon>
        <taxon>Spermatophyta</taxon>
        <taxon>Magnoliopsida</taxon>
        <taxon>Liliopsida</taxon>
        <taxon>Asparagales</taxon>
        <taxon>Orchidaceae</taxon>
        <taxon>Epidendroideae</taxon>
        <taxon>Malaxideae</taxon>
        <taxon>Dendrobiinae</taxon>
        <taxon>Dendrobium</taxon>
    </lineage>
</organism>
<feature type="transmembrane region" description="Helical" evidence="2">
    <location>
        <begin position="550"/>
        <end position="567"/>
    </location>
</feature>
<dbReference type="EMBL" id="KZ502997">
    <property type="protein sequence ID" value="PKU69807.1"/>
    <property type="molecule type" value="Genomic_DNA"/>
</dbReference>
<keyword evidence="2" id="KW-1133">Transmembrane helix</keyword>
<dbReference type="SUPFAM" id="SSF53649">
    <property type="entry name" value="Alkaline phosphatase-like"/>
    <property type="match status" value="1"/>
</dbReference>
<dbReference type="InterPro" id="IPR039527">
    <property type="entry name" value="PIGG/GPI7"/>
</dbReference>
<accession>A0A2I0W2B8</accession>
<proteinExistence type="predicted"/>
<keyword evidence="3" id="KW-0808">Transferase</keyword>
<dbReference type="AlphaFoldDB" id="A0A2I0W2B8"/>
<feature type="transmembrane region" description="Helical" evidence="2">
    <location>
        <begin position="280"/>
        <end position="302"/>
    </location>
</feature>
<evidence type="ECO:0000256" key="2">
    <source>
        <dbReference type="SAM" id="Phobius"/>
    </source>
</evidence>
<evidence type="ECO:0000256" key="1">
    <source>
        <dbReference type="SAM" id="MobiDB-lite"/>
    </source>
</evidence>
<dbReference type="STRING" id="906689.A0A2I0W2B8"/>
<feature type="transmembrane region" description="Helical" evidence="2">
    <location>
        <begin position="208"/>
        <end position="228"/>
    </location>
</feature>
<feature type="region of interest" description="Disordered" evidence="1">
    <location>
        <begin position="971"/>
        <end position="1019"/>
    </location>
</feature>
<feature type="transmembrane region" description="Helical" evidence="2">
    <location>
        <begin position="500"/>
        <end position="518"/>
    </location>
</feature>
<sequence>MKAAVVECCSQNIKVVVSDHGMTERGNHGGSSFEETDSLALFADLWSESLVYASNMHNEVFQVDVAPTLALLFGVPIPKNNVGVLLIEAFNSFTDEHKLRALELNSWQLLRLLQVHLPHLLCRDLREGASGGQVVQSNEYFDNIEEKLHHLYSKAMAAHTLWKLSERDSSGRSENSTNSYNAVASYYDFLRYGSEWLSHRATDKPIKLILSGVVLLLLSSVLLFYLLLLQFKDHGTERKFGSALKNCSCVWHLDETFVSVGTFLHIFSLGASSMVEEEQYTWHFLSSTMCLILFYMTMLSFLKEQQTVSVEMKKDGKLDLHQSQITHTSVAKYTARVILMKPLHTYFRIYSLLIVLICGRILRGWHQGGVNWAHLPDISKWLEQTSSSCMKAFEITSLLLVMMLSLFALSLLKSRTRYVLIASFGIVVLGFLVLLHIIENQPVNRSTSIAQIFYFNFGILVFGTFILSPWILPLNFQEHSDSHSSAVKTDGVLMGIQDSLYVVGVIYASSWCILQLLLQQPVNAIPMLLIFVQTMACIIYFSASGHHRQLVEVAAVYFLGMAGHFYLGNSNTLATIDVAGAFIVADEKCVSCKPKKIKNDEILVRLYGSFEHMYVDPANCVSKIEKIFGQEKSSNRDLFMRTLEEDITRMKSGGQSVATVSESKETTEIAEIEKEKNEASGGKGQRKGKLKRTMIADNSPLVGSSNNPKAAKQVKVVKSEGMNAVKTSEVGITKRRTRSETFKARSDGTSEIEVSNYTGNLNSGASAVSSFDKKDLRSSGHKDTKEKLTLNVLDKASESRCVKQDCGRNLDVNKNAQIEFSDVKDIKKLVAKIVKEVAEKARYDALKSRGMERCPENTEYIDNSRKKTSVIKKMKRHVPRRVKNTDTEVHITDGAIDDTQDRTAGSSDVEKPNGTVLSNGDPLNKIRDFECDNNERTRDTDIQLPNVVERANNEIQGINGVHRTESYFKEMNGDEKSPSNFAKQDEAKKPSETEEAINGDQRGKVVEHGDSGEKKASPNTTKCFLSPRCTKVMQSLGLIAPLGSPFCRNGLIRSLLP</sequence>
<keyword evidence="2" id="KW-0812">Transmembrane</keyword>
<keyword evidence="4" id="KW-1185">Reference proteome</keyword>
<dbReference type="PANTHER" id="PTHR23072">
    <property type="entry name" value="PHOSPHATIDYLINOSITOL GLYCAN-RELATED"/>
    <property type="match status" value="1"/>
</dbReference>
<evidence type="ECO:0000313" key="4">
    <source>
        <dbReference type="Proteomes" id="UP000233837"/>
    </source>
</evidence>
<feature type="region of interest" description="Disordered" evidence="1">
    <location>
        <begin position="898"/>
        <end position="926"/>
    </location>
</feature>
<dbReference type="GO" id="GO:0006506">
    <property type="term" value="P:GPI anchor biosynthetic process"/>
    <property type="evidence" value="ECO:0007669"/>
    <property type="project" value="InterPro"/>
</dbReference>
<dbReference type="GO" id="GO:0051267">
    <property type="term" value="F:CP2 mannose-ethanolamine phosphotransferase activity"/>
    <property type="evidence" value="ECO:0007669"/>
    <property type="project" value="TreeGrafter"/>
</dbReference>
<dbReference type="InterPro" id="IPR017850">
    <property type="entry name" value="Alkaline_phosphatase_core_sf"/>
</dbReference>
<reference evidence="3 4" key="2">
    <citation type="journal article" date="2017" name="Nature">
        <title>The Apostasia genome and the evolution of orchids.</title>
        <authorList>
            <person name="Zhang G.Q."/>
            <person name="Liu K.W."/>
            <person name="Li Z."/>
            <person name="Lohaus R."/>
            <person name="Hsiao Y.Y."/>
            <person name="Niu S.C."/>
            <person name="Wang J.Y."/>
            <person name="Lin Y.C."/>
            <person name="Xu Q."/>
            <person name="Chen L.J."/>
            <person name="Yoshida K."/>
            <person name="Fujiwara S."/>
            <person name="Wang Z.W."/>
            <person name="Zhang Y.Q."/>
            <person name="Mitsuda N."/>
            <person name="Wang M."/>
            <person name="Liu G.H."/>
            <person name="Pecoraro L."/>
            <person name="Huang H.X."/>
            <person name="Xiao X.J."/>
            <person name="Lin M."/>
            <person name="Wu X.Y."/>
            <person name="Wu W.L."/>
            <person name="Chen Y.Y."/>
            <person name="Chang S.B."/>
            <person name="Sakamoto S."/>
            <person name="Ohme-Takagi M."/>
            <person name="Yagi M."/>
            <person name="Zeng S.J."/>
            <person name="Shen C.Y."/>
            <person name="Yeh C.M."/>
            <person name="Luo Y.B."/>
            <person name="Tsai W.C."/>
            <person name="Van de Peer Y."/>
            <person name="Liu Z.J."/>
        </authorList>
    </citation>
    <scope>NUCLEOTIDE SEQUENCE [LARGE SCALE GENOMIC DNA]</scope>
    <source>
        <tissue evidence="3">The whole plant</tissue>
    </source>
</reference>
<feature type="compositionally biased region" description="Basic and acidic residues" evidence="1">
    <location>
        <begin position="1001"/>
        <end position="1016"/>
    </location>
</feature>
<dbReference type="GO" id="GO:0005789">
    <property type="term" value="C:endoplasmic reticulum membrane"/>
    <property type="evidence" value="ECO:0007669"/>
    <property type="project" value="TreeGrafter"/>
</dbReference>
<name>A0A2I0W2B8_9ASPA</name>
<dbReference type="Proteomes" id="UP000233837">
    <property type="component" value="Unassembled WGS sequence"/>
</dbReference>
<feature type="transmembrane region" description="Helical" evidence="2">
    <location>
        <begin position="392"/>
        <end position="412"/>
    </location>
</feature>
<reference evidence="3 4" key="1">
    <citation type="journal article" date="2016" name="Sci. Rep.">
        <title>The Dendrobium catenatum Lindl. genome sequence provides insights into polysaccharide synthase, floral development and adaptive evolution.</title>
        <authorList>
            <person name="Zhang G.Q."/>
            <person name="Xu Q."/>
            <person name="Bian C."/>
            <person name="Tsai W.C."/>
            <person name="Yeh C.M."/>
            <person name="Liu K.W."/>
            <person name="Yoshida K."/>
            <person name="Zhang L.S."/>
            <person name="Chang S.B."/>
            <person name="Chen F."/>
            <person name="Shi Y."/>
            <person name="Su Y.Y."/>
            <person name="Zhang Y.Q."/>
            <person name="Chen L.J."/>
            <person name="Yin Y."/>
            <person name="Lin M."/>
            <person name="Huang H."/>
            <person name="Deng H."/>
            <person name="Wang Z.W."/>
            <person name="Zhu S.L."/>
            <person name="Zhao X."/>
            <person name="Deng C."/>
            <person name="Niu S.C."/>
            <person name="Huang J."/>
            <person name="Wang M."/>
            <person name="Liu G.H."/>
            <person name="Yang H.J."/>
            <person name="Xiao X.J."/>
            <person name="Hsiao Y.Y."/>
            <person name="Wu W.L."/>
            <person name="Chen Y.Y."/>
            <person name="Mitsuda N."/>
            <person name="Ohme-Takagi M."/>
            <person name="Luo Y.B."/>
            <person name="Van de Peer Y."/>
            <person name="Liu Z.J."/>
        </authorList>
    </citation>
    <scope>NUCLEOTIDE SEQUENCE [LARGE SCALE GENOMIC DNA]</scope>
    <source>
        <tissue evidence="3">The whole plant</tissue>
    </source>
</reference>